<accession>A0AAC8VES1</accession>
<dbReference type="EMBL" id="CP012505">
    <property type="protein sequence ID" value="ALB02300.1"/>
    <property type="molecule type" value="Genomic_DNA"/>
</dbReference>
<protein>
    <submittedName>
        <fullName evidence="2">Uncharacterized protein</fullName>
    </submittedName>
</protein>
<name>A0AAC8VES1_9GAMM</name>
<proteinExistence type="predicted"/>
<evidence type="ECO:0000313" key="2">
    <source>
        <dbReference type="EMBL" id="ALB02300.1"/>
    </source>
</evidence>
<reference evidence="2 3" key="1">
    <citation type="journal article" date="2016" name="Int. J. Syst. Evol. Microbiol.">
        <title>Reclassification of Wolbachia persica as Francisella persica comb. nov. and emended description of the family Francisellaceae.</title>
        <authorList>
            <person name="Larson M.A."/>
            <person name="Nalbantoglu U."/>
            <person name="Sayood K."/>
            <person name="Zentz E.B."/>
            <person name="Cer R.Z."/>
            <person name="Iwen P.C."/>
            <person name="Francesconi S.C."/>
            <person name="Bishop-Lilly K.A."/>
            <person name="Mokashi V.P."/>
            <person name="Sjostedt A."/>
            <person name="Hinrichs S.H."/>
        </authorList>
    </citation>
    <scope>NUCLEOTIDE SEQUENCE [LARGE SCALE GENOMIC DNA]</scope>
    <source>
        <strain evidence="2 3">FSC845</strain>
    </source>
</reference>
<keyword evidence="1" id="KW-0812">Transmembrane</keyword>
<sequence length="110" mass="12396">MKCPFKENESYCKQVGLYVLVVFLTILGVAVTLKIITLILCIFPGSVRENTWLVVISIVLVLFATKYHSKGHCGCGHECSCPCNKNQNSKKYCNKNQQNTHQQNTQDNSQ</sequence>
<organism evidence="2 3">
    <name type="scientific">Francisella persica ATCC VR-331</name>
    <dbReference type="NCBI Taxonomy" id="1086726"/>
    <lineage>
        <taxon>Bacteria</taxon>
        <taxon>Pseudomonadati</taxon>
        <taxon>Pseudomonadota</taxon>
        <taxon>Gammaproteobacteria</taxon>
        <taxon>Thiotrichales</taxon>
        <taxon>Francisellaceae</taxon>
        <taxon>Francisella</taxon>
    </lineage>
</organism>
<keyword evidence="3" id="KW-1185">Reference proteome</keyword>
<gene>
    <name evidence="2" type="ORF">ACH24_06165</name>
</gene>
<dbReference type="KEGG" id="fper:ACH24_06165"/>
<evidence type="ECO:0000313" key="3">
    <source>
        <dbReference type="Proteomes" id="UP000242800"/>
    </source>
</evidence>
<keyword evidence="1" id="KW-0472">Membrane</keyword>
<feature type="transmembrane region" description="Helical" evidence="1">
    <location>
        <begin position="15"/>
        <end position="43"/>
    </location>
</feature>
<feature type="transmembrane region" description="Helical" evidence="1">
    <location>
        <begin position="50"/>
        <end position="69"/>
    </location>
</feature>
<dbReference type="AlphaFoldDB" id="A0AAC8VES1"/>
<dbReference type="Proteomes" id="UP000242800">
    <property type="component" value="Chromosome"/>
</dbReference>
<evidence type="ECO:0000256" key="1">
    <source>
        <dbReference type="SAM" id="Phobius"/>
    </source>
</evidence>
<keyword evidence="1" id="KW-1133">Transmembrane helix</keyword>